<dbReference type="Pfam" id="PF00126">
    <property type="entry name" value="HTH_1"/>
    <property type="match status" value="1"/>
</dbReference>
<dbReference type="Proteomes" id="UP000049222">
    <property type="component" value="Unassembled WGS sequence"/>
</dbReference>
<protein>
    <submittedName>
        <fullName evidence="6">Gcv operon activator</fullName>
    </submittedName>
</protein>
<evidence type="ECO:0000256" key="1">
    <source>
        <dbReference type="ARBA" id="ARBA00009437"/>
    </source>
</evidence>
<dbReference type="Gene3D" id="1.10.10.10">
    <property type="entry name" value="Winged helix-like DNA-binding domain superfamily/Winged helix DNA-binding domain"/>
    <property type="match status" value="1"/>
</dbReference>
<reference evidence="6 7" key="1">
    <citation type="submission" date="2015-07" db="EMBL/GenBank/DDBJ databases">
        <authorList>
            <person name="Noorani M."/>
        </authorList>
    </citation>
    <scope>NUCLEOTIDE SEQUENCE [LARGE SCALE GENOMIC DNA]</scope>
    <source>
        <strain evidence="6 7">CECT 7802</strain>
    </source>
</reference>
<feature type="domain" description="HTH lysR-type" evidence="5">
    <location>
        <begin position="1"/>
        <end position="62"/>
    </location>
</feature>
<evidence type="ECO:0000313" key="7">
    <source>
        <dbReference type="Proteomes" id="UP000049222"/>
    </source>
</evidence>
<dbReference type="PANTHER" id="PTHR30537:SF26">
    <property type="entry name" value="GLYCINE CLEAVAGE SYSTEM TRANSCRIPTIONAL ACTIVATOR"/>
    <property type="match status" value="1"/>
</dbReference>
<dbReference type="EMBL" id="CXSU01000012">
    <property type="protein sequence ID" value="CTQ50501.1"/>
    <property type="molecule type" value="Genomic_DNA"/>
</dbReference>
<keyword evidence="7" id="KW-1185">Reference proteome</keyword>
<dbReference type="STRING" id="420998.JDO7802_02525"/>
<keyword evidence="3" id="KW-0238">DNA-binding</keyword>
<sequence>MNHLPHLNHLRSFEAAARSLSFTTAADELNYTQSAVSSHIRSLEEFIGRPLFVRFARSLALTSLGEAYLPTVRYALAQVDAATEAIMSPRHDRRVVISCPISLASNWLTDRLTAFAEVHPDIAVTVHGRVWKDEDPEVADIRIVSALANDLPKSATVLWTDRLRVLAAPDAVIDGGPFAAPAQIAKAGLIHNLGRPDYWAAVGRHFQLDTLDPRGGTRTNSLNVAMEMAARGNRLAVVPAAAAAPFIARGLLIAPLDDVESPWVTALSDESLLATREARLLHAFLASGAEP</sequence>
<dbReference type="GO" id="GO:0003700">
    <property type="term" value="F:DNA-binding transcription factor activity"/>
    <property type="evidence" value="ECO:0007669"/>
    <property type="project" value="InterPro"/>
</dbReference>
<dbReference type="Gene3D" id="3.40.190.10">
    <property type="entry name" value="Periplasmic binding protein-like II"/>
    <property type="match status" value="2"/>
</dbReference>
<evidence type="ECO:0000313" key="6">
    <source>
        <dbReference type="EMBL" id="CTQ50501.1"/>
    </source>
</evidence>
<dbReference type="FunFam" id="1.10.10.10:FF:000001">
    <property type="entry name" value="LysR family transcriptional regulator"/>
    <property type="match status" value="1"/>
</dbReference>
<dbReference type="InterPro" id="IPR000847">
    <property type="entry name" value="LysR_HTH_N"/>
</dbReference>
<dbReference type="OrthoDB" id="9813056at2"/>
<dbReference type="InterPro" id="IPR058163">
    <property type="entry name" value="LysR-type_TF_proteobact-type"/>
</dbReference>
<evidence type="ECO:0000256" key="3">
    <source>
        <dbReference type="ARBA" id="ARBA00023125"/>
    </source>
</evidence>
<dbReference type="InterPro" id="IPR036388">
    <property type="entry name" value="WH-like_DNA-bd_sf"/>
</dbReference>
<keyword evidence="2" id="KW-0805">Transcription regulation</keyword>
<evidence type="ECO:0000259" key="5">
    <source>
        <dbReference type="PROSITE" id="PS50931"/>
    </source>
</evidence>
<dbReference type="RefSeq" id="WP_055086074.1">
    <property type="nucleotide sequence ID" value="NZ_CXSU01000012.1"/>
</dbReference>
<dbReference type="InterPro" id="IPR005119">
    <property type="entry name" value="LysR_subst-bd"/>
</dbReference>
<dbReference type="GO" id="GO:0006351">
    <property type="term" value="P:DNA-templated transcription"/>
    <property type="evidence" value="ECO:0007669"/>
    <property type="project" value="TreeGrafter"/>
</dbReference>
<name>A0A0M6YJG5_9RHOB</name>
<gene>
    <name evidence="6" type="primary">gcvA_3</name>
    <name evidence="6" type="ORF">JDO7802_02525</name>
</gene>
<evidence type="ECO:0000256" key="4">
    <source>
        <dbReference type="ARBA" id="ARBA00023163"/>
    </source>
</evidence>
<dbReference type="InterPro" id="IPR036390">
    <property type="entry name" value="WH_DNA-bd_sf"/>
</dbReference>
<organism evidence="6 7">
    <name type="scientific">Jannaschia donghaensis</name>
    <dbReference type="NCBI Taxonomy" id="420998"/>
    <lineage>
        <taxon>Bacteria</taxon>
        <taxon>Pseudomonadati</taxon>
        <taxon>Pseudomonadota</taxon>
        <taxon>Alphaproteobacteria</taxon>
        <taxon>Rhodobacterales</taxon>
        <taxon>Roseobacteraceae</taxon>
        <taxon>Jannaschia</taxon>
    </lineage>
</organism>
<dbReference type="Pfam" id="PF03466">
    <property type="entry name" value="LysR_substrate"/>
    <property type="match status" value="1"/>
</dbReference>
<dbReference type="AlphaFoldDB" id="A0A0M6YJG5"/>
<dbReference type="SUPFAM" id="SSF46785">
    <property type="entry name" value="Winged helix' DNA-binding domain"/>
    <property type="match status" value="1"/>
</dbReference>
<comment type="similarity">
    <text evidence="1">Belongs to the LysR transcriptional regulatory family.</text>
</comment>
<dbReference type="PRINTS" id="PR00039">
    <property type="entry name" value="HTHLYSR"/>
</dbReference>
<keyword evidence="4" id="KW-0804">Transcription</keyword>
<dbReference type="SUPFAM" id="SSF53850">
    <property type="entry name" value="Periplasmic binding protein-like II"/>
    <property type="match status" value="1"/>
</dbReference>
<evidence type="ECO:0000256" key="2">
    <source>
        <dbReference type="ARBA" id="ARBA00023015"/>
    </source>
</evidence>
<dbReference type="PROSITE" id="PS50931">
    <property type="entry name" value="HTH_LYSR"/>
    <property type="match status" value="1"/>
</dbReference>
<dbReference type="GO" id="GO:0043565">
    <property type="term" value="F:sequence-specific DNA binding"/>
    <property type="evidence" value="ECO:0007669"/>
    <property type="project" value="TreeGrafter"/>
</dbReference>
<proteinExistence type="inferred from homology"/>
<accession>A0A0M6YJG5</accession>
<dbReference type="PANTHER" id="PTHR30537">
    <property type="entry name" value="HTH-TYPE TRANSCRIPTIONAL REGULATOR"/>
    <property type="match status" value="1"/>
</dbReference>